<name>A0A1Y3XXR5_9ACTN</name>
<dbReference type="Proteomes" id="UP000195781">
    <property type="component" value="Unassembled WGS sequence"/>
</dbReference>
<dbReference type="OrthoDB" id="9808134at2"/>
<feature type="domain" description="PTS EIIB type-3" evidence="9">
    <location>
        <begin position="2"/>
        <end position="108"/>
    </location>
</feature>
<keyword evidence="4" id="KW-0808">Transferase</keyword>
<evidence type="ECO:0000256" key="3">
    <source>
        <dbReference type="ARBA" id="ARBA00022597"/>
    </source>
</evidence>
<dbReference type="PANTHER" id="PTHR34581:SF2">
    <property type="entry name" value="PTS SYSTEM N,N'-DIACETYLCHITOBIOSE-SPECIFIC EIIB COMPONENT"/>
    <property type="match status" value="1"/>
</dbReference>
<keyword evidence="3 10" id="KW-0762">Sugar transport</keyword>
<sequence>MTRKIYLFCSAGMSTSMLAQNMQKAADAHKLDIHVEAFPTGKISNLVESDHPDVILLGPQVSFNFEEVNEKYGATTPVGVIDSADYGTLNGERVLKYAILLLKKHKAA</sequence>
<keyword evidence="8" id="KW-0732">Signal</keyword>
<dbReference type="SUPFAM" id="SSF52794">
    <property type="entry name" value="PTS system IIB component-like"/>
    <property type="match status" value="1"/>
</dbReference>
<feature type="chain" id="PRO_5038611482" evidence="8">
    <location>
        <begin position="20"/>
        <end position="108"/>
    </location>
</feature>
<dbReference type="PROSITE" id="PS51100">
    <property type="entry name" value="PTS_EIIB_TYPE_3"/>
    <property type="match status" value="1"/>
</dbReference>
<dbReference type="PANTHER" id="PTHR34581">
    <property type="entry name" value="PTS SYSTEM N,N'-DIACETYLCHITOBIOSE-SPECIFIC EIIB COMPONENT"/>
    <property type="match status" value="1"/>
</dbReference>
<evidence type="ECO:0000256" key="4">
    <source>
        <dbReference type="ARBA" id="ARBA00022679"/>
    </source>
</evidence>
<feature type="modified residue" description="Phosphocysteine; by EIIA" evidence="7">
    <location>
        <position position="9"/>
    </location>
</feature>
<evidence type="ECO:0000256" key="2">
    <source>
        <dbReference type="ARBA" id="ARBA00022553"/>
    </source>
</evidence>
<evidence type="ECO:0000313" key="11">
    <source>
        <dbReference type="Proteomes" id="UP000195781"/>
    </source>
</evidence>
<dbReference type="CDD" id="cd05564">
    <property type="entry name" value="PTS_IIB_chitobiose_lichenan"/>
    <property type="match status" value="1"/>
</dbReference>
<evidence type="ECO:0000256" key="6">
    <source>
        <dbReference type="ARBA" id="ARBA00022777"/>
    </source>
</evidence>
<keyword evidence="2" id="KW-0597">Phosphoprotein</keyword>
<dbReference type="RefSeq" id="WP_094334805.1">
    <property type="nucleotide sequence ID" value="NZ_NFIE01000001.1"/>
</dbReference>
<dbReference type="InterPro" id="IPR013012">
    <property type="entry name" value="PTS_EIIB_3"/>
</dbReference>
<evidence type="ECO:0000313" key="10">
    <source>
        <dbReference type="EMBL" id="OUN89931.1"/>
    </source>
</evidence>
<dbReference type="InterPro" id="IPR051819">
    <property type="entry name" value="PTS_sugar-specific_EIIB"/>
</dbReference>
<feature type="signal peptide" evidence="8">
    <location>
        <begin position="1"/>
        <end position="19"/>
    </location>
</feature>
<gene>
    <name evidence="10" type="ORF">B5G02_00825</name>
</gene>
<dbReference type="GO" id="GO:0009401">
    <property type="term" value="P:phosphoenolpyruvate-dependent sugar phosphotransferase system"/>
    <property type="evidence" value="ECO:0007669"/>
    <property type="project" value="UniProtKB-KW"/>
</dbReference>
<keyword evidence="6" id="KW-0418">Kinase</keyword>
<evidence type="ECO:0000256" key="5">
    <source>
        <dbReference type="ARBA" id="ARBA00022683"/>
    </source>
</evidence>
<dbReference type="GO" id="GO:0008982">
    <property type="term" value="F:protein-N(PI)-phosphohistidine-sugar phosphotransferase activity"/>
    <property type="evidence" value="ECO:0007669"/>
    <property type="project" value="InterPro"/>
</dbReference>
<dbReference type="InterPro" id="IPR003501">
    <property type="entry name" value="PTS_EIIB_2/3"/>
</dbReference>
<dbReference type="Pfam" id="PF02302">
    <property type="entry name" value="PTS_IIB"/>
    <property type="match status" value="1"/>
</dbReference>
<evidence type="ECO:0000256" key="8">
    <source>
        <dbReference type="SAM" id="SignalP"/>
    </source>
</evidence>
<evidence type="ECO:0000256" key="7">
    <source>
        <dbReference type="PROSITE-ProRule" id="PRU00423"/>
    </source>
</evidence>
<keyword evidence="1" id="KW-0813">Transport</keyword>
<dbReference type="AlphaFoldDB" id="A0A1Y3XXR5"/>
<dbReference type="InterPro" id="IPR036095">
    <property type="entry name" value="PTS_EIIB-like_sf"/>
</dbReference>
<reference evidence="11" key="1">
    <citation type="submission" date="2017-04" db="EMBL/GenBank/DDBJ databases">
        <title>Function of individual gut microbiota members based on whole genome sequencing of pure cultures obtained from chicken caecum.</title>
        <authorList>
            <person name="Medvecky M."/>
            <person name="Cejkova D."/>
            <person name="Polansky O."/>
            <person name="Karasova D."/>
            <person name="Kubasova T."/>
            <person name="Cizek A."/>
            <person name="Rychlik I."/>
        </authorList>
    </citation>
    <scope>NUCLEOTIDE SEQUENCE [LARGE SCALE GENOMIC DNA]</scope>
    <source>
        <strain evidence="11">An5</strain>
    </source>
</reference>
<dbReference type="GO" id="GO:0016301">
    <property type="term" value="F:kinase activity"/>
    <property type="evidence" value="ECO:0007669"/>
    <property type="project" value="UniProtKB-KW"/>
</dbReference>
<proteinExistence type="predicted"/>
<organism evidence="10 11">
    <name type="scientific">[Collinsella] massiliensis</name>
    <dbReference type="NCBI Taxonomy" id="1232426"/>
    <lineage>
        <taxon>Bacteria</taxon>
        <taxon>Bacillati</taxon>
        <taxon>Actinomycetota</taxon>
        <taxon>Coriobacteriia</taxon>
        <taxon>Coriobacteriales</taxon>
        <taxon>Coriobacteriaceae</taxon>
        <taxon>Enorma</taxon>
    </lineage>
</organism>
<protein>
    <submittedName>
        <fullName evidence="10">PTS sugar transporter subunit IIB</fullName>
    </submittedName>
</protein>
<evidence type="ECO:0000259" key="9">
    <source>
        <dbReference type="PROSITE" id="PS51100"/>
    </source>
</evidence>
<keyword evidence="11" id="KW-1185">Reference proteome</keyword>
<evidence type="ECO:0000256" key="1">
    <source>
        <dbReference type="ARBA" id="ARBA00022448"/>
    </source>
</evidence>
<dbReference type="Gene3D" id="3.40.50.2300">
    <property type="match status" value="1"/>
</dbReference>
<comment type="caution">
    <text evidence="10">The sequence shown here is derived from an EMBL/GenBank/DDBJ whole genome shotgun (WGS) entry which is preliminary data.</text>
</comment>
<accession>A0A1Y3XXR5</accession>
<keyword evidence="5" id="KW-0598">Phosphotransferase system</keyword>
<dbReference type="EMBL" id="NFIE01000001">
    <property type="protein sequence ID" value="OUN89931.1"/>
    <property type="molecule type" value="Genomic_DNA"/>
</dbReference>